<evidence type="ECO:0008006" key="3">
    <source>
        <dbReference type="Google" id="ProtNLM"/>
    </source>
</evidence>
<name>A0AAE0DX52_9ROSI</name>
<reference evidence="1" key="1">
    <citation type="journal article" date="2023" name="Plant J.">
        <title>Genome sequences and population genomics provide insights into the demographic history, inbreeding, and mutation load of two 'living fossil' tree species of Dipteronia.</title>
        <authorList>
            <person name="Feng Y."/>
            <person name="Comes H.P."/>
            <person name="Chen J."/>
            <person name="Zhu S."/>
            <person name="Lu R."/>
            <person name="Zhang X."/>
            <person name="Li P."/>
            <person name="Qiu J."/>
            <person name="Olsen K.M."/>
            <person name="Qiu Y."/>
        </authorList>
    </citation>
    <scope>NUCLEOTIDE SEQUENCE</scope>
    <source>
        <strain evidence="1">NBL</strain>
    </source>
</reference>
<dbReference type="AlphaFoldDB" id="A0AAE0DX52"/>
<comment type="caution">
    <text evidence="1">The sequence shown here is derived from an EMBL/GenBank/DDBJ whole genome shotgun (WGS) entry which is preliminary data.</text>
</comment>
<gene>
    <name evidence="1" type="ORF">Dsin_025456</name>
</gene>
<evidence type="ECO:0000313" key="2">
    <source>
        <dbReference type="Proteomes" id="UP001281410"/>
    </source>
</evidence>
<protein>
    <recommendedName>
        <fullName evidence="3">RNase H type-1 domain-containing protein</fullName>
    </recommendedName>
</protein>
<dbReference type="EMBL" id="JANJYJ010000008">
    <property type="protein sequence ID" value="KAK3194146.1"/>
    <property type="molecule type" value="Genomic_DNA"/>
</dbReference>
<keyword evidence="2" id="KW-1185">Reference proteome</keyword>
<dbReference type="Proteomes" id="UP001281410">
    <property type="component" value="Unassembled WGS sequence"/>
</dbReference>
<proteinExistence type="predicted"/>
<accession>A0AAE0DX52</accession>
<organism evidence="1 2">
    <name type="scientific">Dipteronia sinensis</name>
    <dbReference type="NCBI Taxonomy" id="43782"/>
    <lineage>
        <taxon>Eukaryota</taxon>
        <taxon>Viridiplantae</taxon>
        <taxon>Streptophyta</taxon>
        <taxon>Embryophyta</taxon>
        <taxon>Tracheophyta</taxon>
        <taxon>Spermatophyta</taxon>
        <taxon>Magnoliopsida</taxon>
        <taxon>eudicotyledons</taxon>
        <taxon>Gunneridae</taxon>
        <taxon>Pentapetalae</taxon>
        <taxon>rosids</taxon>
        <taxon>malvids</taxon>
        <taxon>Sapindales</taxon>
        <taxon>Sapindaceae</taxon>
        <taxon>Hippocastanoideae</taxon>
        <taxon>Acereae</taxon>
        <taxon>Dipteronia</taxon>
    </lineage>
</organism>
<sequence>MLGDESIVDILKLQDGSWNDELVRHSFSEEETDAILGLPSSKFVLDESLLWNFDKSRSYSVRSAFDSEMGGASCWNLQNQYGCFKINTNTTLNSHDKITGIGMVIRNSNGHVMASLCQIVKAYFHL</sequence>
<evidence type="ECO:0000313" key="1">
    <source>
        <dbReference type="EMBL" id="KAK3194146.1"/>
    </source>
</evidence>